<evidence type="ECO:0008006" key="3">
    <source>
        <dbReference type="Google" id="ProtNLM"/>
    </source>
</evidence>
<reference evidence="1" key="1">
    <citation type="submission" date="2016-02" db="EMBL/GenBank/DDBJ databases">
        <title>Genome sequence of Bacillus trypoxylicola KCTC 13244(T).</title>
        <authorList>
            <person name="Jeong H."/>
            <person name="Park S.-H."/>
            <person name="Choi S.-K."/>
        </authorList>
    </citation>
    <scope>NUCLEOTIDE SEQUENCE [LARGE SCALE GENOMIC DNA]</scope>
    <source>
        <strain evidence="1">KCTC 13244</strain>
    </source>
</reference>
<keyword evidence="2" id="KW-1185">Reference proteome</keyword>
<dbReference type="GO" id="GO:0006310">
    <property type="term" value="P:DNA recombination"/>
    <property type="evidence" value="ECO:0007669"/>
    <property type="project" value="InterPro"/>
</dbReference>
<dbReference type="EMBL" id="LTAO01000034">
    <property type="protein sequence ID" value="KYG28161.1"/>
    <property type="molecule type" value="Genomic_DNA"/>
</dbReference>
<organism evidence="1 2">
    <name type="scientific">Alkalihalobacillus trypoxylicola</name>
    <dbReference type="NCBI Taxonomy" id="519424"/>
    <lineage>
        <taxon>Bacteria</taxon>
        <taxon>Bacillati</taxon>
        <taxon>Bacillota</taxon>
        <taxon>Bacilli</taxon>
        <taxon>Bacillales</taxon>
        <taxon>Bacillaceae</taxon>
        <taxon>Alkalihalobacillus</taxon>
    </lineage>
</organism>
<dbReference type="SUPFAM" id="SSF103084">
    <property type="entry name" value="Holliday junction resolvase RusA"/>
    <property type="match status" value="1"/>
</dbReference>
<dbReference type="InterPro" id="IPR036614">
    <property type="entry name" value="RusA-like_sf"/>
</dbReference>
<dbReference type="STRING" id="519424.AZF04_09665"/>
<dbReference type="GO" id="GO:0000287">
    <property type="term" value="F:magnesium ion binding"/>
    <property type="evidence" value="ECO:0007669"/>
    <property type="project" value="InterPro"/>
</dbReference>
<dbReference type="Pfam" id="PF05866">
    <property type="entry name" value="RusA"/>
    <property type="match status" value="1"/>
</dbReference>
<dbReference type="Proteomes" id="UP000075806">
    <property type="component" value="Unassembled WGS sequence"/>
</dbReference>
<sequence length="135" mass="15269">MTTIGFVIDGEAVAQGRPRFGKGRAYDPTKSRDYKQYVRLVASQHKPAKPFEGQIALKVRVYKPIPKSMSKKLREEAIKGTIQPVTRPDVDNYVKGIKDGMNSVIWNDDSQVVELTVSKWYSENPRVEVEVTEKG</sequence>
<name>A0A161PAA4_9BACI</name>
<dbReference type="Gene3D" id="3.30.1330.70">
    <property type="entry name" value="Holliday junction resolvase RusA"/>
    <property type="match status" value="1"/>
</dbReference>
<accession>A0A161PAA4</accession>
<protein>
    <recommendedName>
        <fullName evidence="3">Holliday junction resolvase</fullName>
    </recommendedName>
</protein>
<dbReference type="InterPro" id="IPR008822">
    <property type="entry name" value="Endonuclease_RusA-like"/>
</dbReference>
<dbReference type="OrthoDB" id="5114842at2"/>
<dbReference type="GO" id="GO:0006281">
    <property type="term" value="P:DNA repair"/>
    <property type="evidence" value="ECO:0007669"/>
    <property type="project" value="InterPro"/>
</dbReference>
<proteinExistence type="predicted"/>
<evidence type="ECO:0000313" key="2">
    <source>
        <dbReference type="Proteomes" id="UP000075806"/>
    </source>
</evidence>
<dbReference type="AlphaFoldDB" id="A0A161PAA4"/>
<gene>
    <name evidence="1" type="ORF">AZF04_09665</name>
</gene>
<comment type="caution">
    <text evidence="1">The sequence shown here is derived from an EMBL/GenBank/DDBJ whole genome shotgun (WGS) entry which is preliminary data.</text>
</comment>
<dbReference type="RefSeq" id="WP_061949585.1">
    <property type="nucleotide sequence ID" value="NZ_LTAO01000034.1"/>
</dbReference>
<evidence type="ECO:0000313" key="1">
    <source>
        <dbReference type="EMBL" id="KYG28161.1"/>
    </source>
</evidence>